<protein>
    <recommendedName>
        <fullName evidence="3">Addiction module toxin RelE</fullName>
    </recommendedName>
</protein>
<gene>
    <name evidence="1" type="ORF">A2462_01460</name>
</gene>
<dbReference type="AlphaFoldDB" id="A0A1F4TMU3"/>
<dbReference type="Gene3D" id="3.30.2310.20">
    <property type="entry name" value="RelE-like"/>
    <property type="match status" value="1"/>
</dbReference>
<accession>A0A1F4TMU3</accession>
<dbReference type="EMBL" id="MEUI01000024">
    <property type="protein sequence ID" value="OGC34006.1"/>
    <property type="molecule type" value="Genomic_DNA"/>
</dbReference>
<comment type="caution">
    <text evidence="1">The sequence shown here is derived from an EMBL/GenBank/DDBJ whole genome shotgun (WGS) entry which is preliminary data.</text>
</comment>
<evidence type="ECO:0008006" key="3">
    <source>
        <dbReference type="Google" id="ProtNLM"/>
    </source>
</evidence>
<evidence type="ECO:0000313" key="2">
    <source>
        <dbReference type="Proteomes" id="UP000177309"/>
    </source>
</evidence>
<dbReference type="Proteomes" id="UP000177309">
    <property type="component" value="Unassembled WGS sequence"/>
</dbReference>
<evidence type="ECO:0000313" key="1">
    <source>
        <dbReference type="EMBL" id="OGC34006.1"/>
    </source>
</evidence>
<organism evidence="1 2">
    <name type="scientific">candidate division WOR-1 bacterium RIFOXYC2_FULL_41_25</name>
    <dbReference type="NCBI Taxonomy" id="1802586"/>
    <lineage>
        <taxon>Bacteria</taxon>
        <taxon>Bacillati</taxon>
        <taxon>Saganbacteria</taxon>
    </lineage>
</organism>
<name>A0A1F4TMU3_UNCSA</name>
<dbReference type="InterPro" id="IPR035093">
    <property type="entry name" value="RelE/ParE_toxin_dom_sf"/>
</dbReference>
<reference evidence="1 2" key="1">
    <citation type="journal article" date="2016" name="Nat. Commun.">
        <title>Thousands of microbial genomes shed light on interconnected biogeochemical processes in an aquifer system.</title>
        <authorList>
            <person name="Anantharaman K."/>
            <person name="Brown C.T."/>
            <person name="Hug L.A."/>
            <person name="Sharon I."/>
            <person name="Castelle C.J."/>
            <person name="Probst A.J."/>
            <person name="Thomas B.C."/>
            <person name="Singh A."/>
            <person name="Wilkins M.J."/>
            <person name="Karaoz U."/>
            <person name="Brodie E.L."/>
            <person name="Williams K.H."/>
            <person name="Hubbard S.S."/>
            <person name="Banfield J.F."/>
        </authorList>
    </citation>
    <scope>NUCLEOTIDE SEQUENCE [LARGE SCALE GENOMIC DNA]</scope>
</reference>
<sequence>MKYYFKSSFQRHFKRLEGIQQKQVVEAIEALKSVFEAGYRPEGLGFKRLAQKLWEIRSSLKQRIVFSFENDVITFVIVGNHDDVVKFLKSV</sequence>
<proteinExistence type="predicted"/>
<dbReference type="SUPFAM" id="SSF143011">
    <property type="entry name" value="RelE-like"/>
    <property type="match status" value="1"/>
</dbReference>